<dbReference type="AlphaFoldDB" id="A0A1X7R2F9"/>
<comment type="similarity">
    <text evidence="6">Belongs to the PRP39 family.</text>
</comment>
<evidence type="ECO:0000256" key="2">
    <source>
        <dbReference type="ARBA" id="ARBA00022664"/>
    </source>
</evidence>
<dbReference type="PANTHER" id="PTHR17204">
    <property type="entry name" value="PRE-MRNA PROCESSING PROTEIN PRP39-RELATED"/>
    <property type="match status" value="1"/>
</dbReference>
<name>A0A1X7R2F9_9SACH</name>
<evidence type="ECO:0000256" key="6">
    <source>
        <dbReference type="ARBA" id="ARBA00038019"/>
    </source>
</evidence>
<accession>A0A1X7R2F9</accession>
<evidence type="ECO:0000313" key="8">
    <source>
        <dbReference type="Proteomes" id="UP000196158"/>
    </source>
</evidence>
<keyword evidence="3" id="KW-0677">Repeat</keyword>
<keyword evidence="2" id="KW-0507">mRNA processing</keyword>
<dbReference type="Proteomes" id="UP000196158">
    <property type="component" value="Unassembled WGS sequence"/>
</dbReference>
<dbReference type="SUPFAM" id="SSF48452">
    <property type="entry name" value="TPR-like"/>
    <property type="match status" value="1"/>
</dbReference>
<evidence type="ECO:0000256" key="5">
    <source>
        <dbReference type="ARBA" id="ARBA00023242"/>
    </source>
</evidence>
<keyword evidence="8" id="KW-1185">Reference proteome</keyword>
<sequence>MTDIILIHQNALAGLDPAFIKENPEFVAAYSNINSKDIEALNTILKAVDQLLKRYSTPNDKIKNAVEIIFRQILSRYPLLFGYWKRYTAIEYQFHDLETSLKTLENATESFPHSIDLWCDYLRVLTVNYPKETELIKTKINKAKQLIGSQFYSHPFWDLILDYLLKTESDVIDLYYEIIRIPLHQYAKYISSFKKLLSERRLNDDIKKVDAIGKENQIMVNQIWRFESLIKQNYFNLTPLPSLEIDNWINYLNFLTTKHSDKPQLIRSVFQRSLIPCCFVEKIWVKYLTWNQSINTKQNLSELHDLVQLYEKGCRVLPQTAHEFRWMFVDVLEKKYTSCEKSGRTLLFTSFCKCIKNMIEIWPYRQDQIKSMETYLRMLKISKYYSALDTPSKELLSQQAAYTKYLETSINNYISDRVDHSIVLEDLINDRNLDVIVVELIRTTWLVLKNTLQTRKYFNHFSKHHTLRTSVEFWAIYYKFEKSTKNFVRLNSFVSELGTNLLLPTSFINDIINDYKIFYLLNSNITEYQTGKVGPNSSHDLDSSVILDPIIEIGFKINNPKWTRRAPNSGRINKTDAYKSLQYKENGHPGIVSDTPQITNTIIDRQSKSFKNTLPGLPTFRNLEKINQTGNYRDYYSEDILNSKQ</sequence>
<dbReference type="Gene3D" id="1.25.40.10">
    <property type="entry name" value="Tetratricopeptide repeat domain"/>
    <property type="match status" value="2"/>
</dbReference>
<evidence type="ECO:0000256" key="1">
    <source>
        <dbReference type="ARBA" id="ARBA00004123"/>
    </source>
</evidence>
<evidence type="ECO:0000256" key="3">
    <source>
        <dbReference type="ARBA" id="ARBA00022737"/>
    </source>
</evidence>
<dbReference type="Pfam" id="PF23240">
    <property type="entry name" value="HAT_PRP39_N"/>
    <property type="match status" value="1"/>
</dbReference>
<dbReference type="InterPro" id="IPR003107">
    <property type="entry name" value="HAT"/>
</dbReference>
<keyword evidence="5" id="KW-0539">Nucleus</keyword>
<evidence type="ECO:0000313" key="7">
    <source>
        <dbReference type="EMBL" id="SMN19436.1"/>
    </source>
</evidence>
<dbReference type="InterPro" id="IPR011990">
    <property type="entry name" value="TPR-like_helical_dom_sf"/>
</dbReference>
<keyword evidence="4" id="KW-0508">mRNA splicing</keyword>
<dbReference type="PANTHER" id="PTHR17204:SF5">
    <property type="entry name" value="PRE-MRNA-PROCESSING FACTOR 39"/>
    <property type="match status" value="1"/>
</dbReference>
<dbReference type="GO" id="GO:0071004">
    <property type="term" value="C:U2-type prespliceosome"/>
    <property type="evidence" value="ECO:0007669"/>
    <property type="project" value="TreeGrafter"/>
</dbReference>
<dbReference type="GO" id="GO:0005685">
    <property type="term" value="C:U1 snRNP"/>
    <property type="evidence" value="ECO:0007669"/>
    <property type="project" value="TreeGrafter"/>
</dbReference>
<dbReference type="InterPro" id="IPR059164">
    <property type="entry name" value="HAT_PRP39_C"/>
</dbReference>
<comment type="subcellular location">
    <subcellularLocation>
        <location evidence="1">Nucleus</location>
    </subcellularLocation>
</comment>
<dbReference type="STRING" id="1789683.A0A1X7R2F9"/>
<dbReference type="Pfam" id="PF23241">
    <property type="entry name" value="HAT_PRP39_C"/>
    <property type="match status" value="1"/>
</dbReference>
<gene>
    <name evidence="7" type="ORF">KASA_0P06523G</name>
</gene>
<dbReference type="EMBL" id="FXLY01000003">
    <property type="protein sequence ID" value="SMN19436.1"/>
    <property type="molecule type" value="Genomic_DNA"/>
</dbReference>
<evidence type="ECO:0000256" key="4">
    <source>
        <dbReference type="ARBA" id="ARBA00023187"/>
    </source>
</evidence>
<dbReference type="GO" id="GO:0030627">
    <property type="term" value="F:pre-mRNA 5'-splice site binding"/>
    <property type="evidence" value="ECO:0007669"/>
    <property type="project" value="TreeGrafter"/>
</dbReference>
<dbReference type="OrthoDB" id="10265668at2759"/>
<dbReference type="GO" id="GO:0000243">
    <property type="term" value="C:commitment complex"/>
    <property type="evidence" value="ECO:0007669"/>
    <property type="project" value="TreeGrafter"/>
</dbReference>
<dbReference type="GO" id="GO:0000395">
    <property type="term" value="P:mRNA 5'-splice site recognition"/>
    <property type="evidence" value="ECO:0007669"/>
    <property type="project" value="TreeGrafter"/>
</dbReference>
<reference evidence="7 8" key="1">
    <citation type="submission" date="2017-04" db="EMBL/GenBank/DDBJ databases">
        <authorList>
            <person name="Afonso C.L."/>
            <person name="Miller P.J."/>
            <person name="Scott M.A."/>
            <person name="Spackman E."/>
            <person name="Goraichik I."/>
            <person name="Dimitrov K.M."/>
            <person name="Suarez D.L."/>
            <person name="Swayne D.E."/>
        </authorList>
    </citation>
    <scope>NUCLEOTIDE SEQUENCE [LARGE SCALE GENOMIC DNA]</scope>
</reference>
<organism evidence="7 8">
    <name type="scientific">Maudiozyma saulgeensis</name>
    <dbReference type="NCBI Taxonomy" id="1789683"/>
    <lineage>
        <taxon>Eukaryota</taxon>
        <taxon>Fungi</taxon>
        <taxon>Dikarya</taxon>
        <taxon>Ascomycota</taxon>
        <taxon>Saccharomycotina</taxon>
        <taxon>Saccharomycetes</taxon>
        <taxon>Saccharomycetales</taxon>
        <taxon>Saccharomycetaceae</taxon>
        <taxon>Maudiozyma</taxon>
    </lineage>
</organism>
<dbReference type="SMART" id="SM00386">
    <property type="entry name" value="HAT"/>
    <property type="match status" value="4"/>
</dbReference>
<protein>
    <submittedName>
        <fullName evidence="7">Similar to Saccharomyces cerevisiae YML046W PRP39 U1 snRNP protein involved in splicing, contains multiple tetriatricopeptide repeats</fullName>
    </submittedName>
</protein>
<proteinExistence type="inferred from homology"/>